<dbReference type="AlphaFoldDB" id="A0A4U9TF09"/>
<sequence length="69" mass="7565">MALTYVSLAPNVLMGTAGLSPLQFSLVFGANGFWIMLVSFVAKPHHSQDWPPFLPGNRRHTNGVRAVSR</sequence>
<feature type="compositionally biased region" description="Basic residues" evidence="1">
    <location>
        <begin position="57"/>
        <end position="69"/>
    </location>
</feature>
<dbReference type="EMBL" id="CABEEZ010000016">
    <property type="protein sequence ID" value="VTR18105.1"/>
    <property type="molecule type" value="Genomic_DNA"/>
</dbReference>
<name>A0A4U9TF09_SERFO</name>
<organism evidence="3">
    <name type="scientific">Serratia fonticola</name>
    <dbReference type="NCBI Taxonomy" id="47917"/>
    <lineage>
        <taxon>Bacteria</taxon>
        <taxon>Pseudomonadati</taxon>
        <taxon>Pseudomonadota</taxon>
        <taxon>Gammaproteobacteria</taxon>
        <taxon>Enterobacterales</taxon>
        <taxon>Yersiniaceae</taxon>
        <taxon>Serratia</taxon>
    </lineage>
</organism>
<proteinExistence type="predicted"/>
<keyword evidence="2" id="KW-1133">Transmembrane helix</keyword>
<keyword evidence="2" id="KW-0472">Membrane</keyword>
<reference evidence="3" key="1">
    <citation type="submission" date="2019-05" db="EMBL/GenBank/DDBJ databases">
        <authorList>
            <consortium name="Pathogen Informatics"/>
        </authorList>
    </citation>
    <scope>NUCLEOTIDE SEQUENCE [LARGE SCALE GENOMIC DNA]</scope>
    <source>
        <strain evidence="3">NCTC12965</strain>
    </source>
</reference>
<gene>
    <name evidence="3" type="ORF">NCTC12965_00533</name>
</gene>
<keyword evidence="2" id="KW-0812">Transmembrane</keyword>
<protein>
    <submittedName>
        <fullName evidence="3">Uncharacterized protein</fullName>
    </submittedName>
</protein>
<accession>A0A4U9TF09</accession>
<evidence type="ECO:0000256" key="1">
    <source>
        <dbReference type="SAM" id="MobiDB-lite"/>
    </source>
</evidence>
<evidence type="ECO:0000313" key="3">
    <source>
        <dbReference type="EMBL" id="VTR18105.1"/>
    </source>
</evidence>
<feature type="transmembrane region" description="Helical" evidence="2">
    <location>
        <begin position="20"/>
        <end position="42"/>
    </location>
</feature>
<feature type="region of interest" description="Disordered" evidence="1">
    <location>
        <begin position="46"/>
        <end position="69"/>
    </location>
</feature>
<evidence type="ECO:0000256" key="2">
    <source>
        <dbReference type="SAM" id="Phobius"/>
    </source>
</evidence>